<evidence type="ECO:0000313" key="1">
    <source>
        <dbReference type="EMBL" id="MEZ8719588.1"/>
    </source>
</evidence>
<comment type="caution">
    <text evidence="1">The sequence shown here is derived from an EMBL/GenBank/DDBJ whole genome shotgun (WGS) entry which is preliminary data.</text>
</comment>
<sequence length="80" mass="8769">MTVVYAIEDQTAFAEKQIEIRNSAINFDPENPPAWGICASSISNEVQRVELIEDAVNELGSDAVDEIRDILASVNLPHKG</sequence>
<evidence type="ECO:0000313" key="2">
    <source>
        <dbReference type="Proteomes" id="UP001570071"/>
    </source>
</evidence>
<gene>
    <name evidence="1" type="ORF">AB6D66_00820</name>
</gene>
<organism evidence="1 2">
    <name type="scientific">Vibrio pomeroyi</name>
    <dbReference type="NCBI Taxonomy" id="198832"/>
    <lineage>
        <taxon>Bacteria</taxon>
        <taxon>Pseudomonadati</taxon>
        <taxon>Pseudomonadota</taxon>
        <taxon>Gammaproteobacteria</taxon>
        <taxon>Vibrionales</taxon>
        <taxon>Vibrionaceae</taxon>
        <taxon>Vibrio</taxon>
    </lineage>
</organism>
<accession>A0ABV4MR17</accession>
<proteinExistence type="predicted"/>
<name>A0ABV4MR17_9VIBR</name>
<dbReference type="RefSeq" id="WP_372121860.1">
    <property type="nucleotide sequence ID" value="NZ_JBFSSG010000001.1"/>
</dbReference>
<reference evidence="1 2" key="1">
    <citation type="journal article" date="2024" name="ISME J.">
        <title>Tailless and filamentous prophages are predominant in marine Vibrio.</title>
        <authorList>
            <person name="Steensen K."/>
            <person name="Seneca J."/>
            <person name="Bartlau N."/>
            <person name="Yu X.A."/>
            <person name="Hussain F.A."/>
            <person name="Polz M.F."/>
        </authorList>
    </citation>
    <scope>NUCLEOTIDE SEQUENCE [LARGE SCALE GENOMIC DNA]</scope>
    <source>
        <strain evidence="1 2">10N.239.312.F12</strain>
    </source>
</reference>
<dbReference type="Proteomes" id="UP001570071">
    <property type="component" value="Unassembled WGS sequence"/>
</dbReference>
<keyword evidence="2" id="KW-1185">Reference proteome</keyword>
<protein>
    <submittedName>
        <fullName evidence="1">Uncharacterized protein</fullName>
    </submittedName>
</protein>
<dbReference type="EMBL" id="JBFSSG010000001">
    <property type="protein sequence ID" value="MEZ8719588.1"/>
    <property type="molecule type" value="Genomic_DNA"/>
</dbReference>